<accession>A0A8J7KRQ3</accession>
<reference evidence="1" key="1">
    <citation type="submission" date="2020-11" db="EMBL/GenBank/DDBJ databases">
        <title>Sequencing the genomes of 1000 actinobacteria strains.</title>
        <authorList>
            <person name="Klenk H.-P."/>
        </authorList>
    </citation>
    <scope>NUCLEOTIDE SEQUENCE</scope>
    <source>
        <strain evidence="1">DSM 45356</strain>
    </source>
</reference>
<gene>
    <name evidence="1" type="ORF">IW245_004956</name>
</gene>
<sequence length="48" mass="5532">MNFEINHVNHIQYEAMSRARMPKAAPVRQGASRAARRIALWVARRNDA</sequence>
<dbReference type="AlphaFoldDB" id="A0A8J7KRQ3"/>
<dbReference type="Proteomes" id="UP000622552">
    <property type="component" value="Unassembled WGS sequence"/>
</dbReference>
<organism evidence="1 2">
    <name type="scientific">Longispora fulva</name>
    <dbReference type="NCBI Taxonomy" id="619741"/>
    <lineage>
        <taxon>Bacteria</taxon>
        <taxon>Bacillati</taxon>
        <taxon>Actinomycetota</taxon>
        <taxon>Actinomycetes</taxon>
        <taxon>Micromonosporales</taxon>
        <taxon>Micromonosporaceae</taxon>
        <taxon>Longispora</taxon>
    </lineage>
</organism>
<name>A0A8J7KRQ3_9ACTN</name>
<dbReference type="RefSeq" id="WP_386778838.1">
    <property type="nucleotide sequence ID" value="NZ_JBHTLE010000003.1"/>
</dbReference>
<proteinExistence type="predicted"/>
<keyword evidence="2" id="KW-1185">Reference proteome</keyword>
<protein>
    <submittedName>
        <fullName evidence="1">Uncharacterized protein</fullName>
    </submittedName>
</protein>
<comment type="caution">
    <text evidence="1">The sequence shown here is derived from an EMBL/GenBank/DDBJ whole genome shotgun (WGS) entry which is preliminary data.</text>
</comment>
<evidence type="ECO:0000313" key="2">
    <source>
        <dbReference type="Proteomes" id="UP000622552"/>
    </source>
</evidence>
<dbReference type="EMBL" id="JADOUF010000001">
    <property type="protein sequence ID" value="MBG6138762.1"/>
    <property type="molecule type" value="Genomic_DNA"/>
</dbReference>
<evidence type="ECO:0000313" key="1">
    <source>
        <dbReference type="EMBL" id="MBG6138762.1"/>
    </source>
</evidence>